<dbReference type="NCBIfam" id="TIGR03829">
    <property type="entry name" value="YokU_near_AblA"/>
    <property type="match status" value="1"/>
</dbReference>
<dbReference type="InterPro" id="IPR022453">
    <property type="entry name" value="Znf_MqsA-type"/>
</dbReference>
<dbReference type="eggNOG" id="ENOG50348TV">
    <property type="taxonomic scope" value="Bacteria"/>
</dbReference>
<dbReference type="CDD" id="cd12870">
    <property type="entry name" value="MqsA"/>
    <property type="match status" value="1"/>
</dbReference>
<organism evidence="1 2">
    <name type="scientific">Cytobacillus oceanisediminis 2691</name>
    <dbReference type="NCBI Taxonomy" id="1196031"/>
    <lineage>
        <taxon>Bacteria</taxon>
        <taxon>Bacillati</taxon>
        <taxon>Bacillota</taxon>
        <taxon>Bacilli</taxon>
        <taxon>Bacillales</taxon>
        <taxon>Bacillaceae</taxon>
        <taxon>Cytobacillus</taxon>
    </lineage>
</organism>
<dbReference type="AlphaFoldDB" id="A0A160MDG7"/>
<dbReference type="Proteomes" id="UP000077856">
    <property type="component" value="Chromosome"/>
</dbReference>
<accession>A0A160MDG7</accession>
<dbReference type="EMBL" id="CP015506">
    <property type="protein sequence ID" value="AND41086.1"/>
    <property type="molecule type" value="Genomic_DNA"/>
</dbReference>
<dbReference type="KEGG" id="bon:A361_18660"/>
<evidence type="ECO:0000313" key="1">
    <source>
        <dbReference type="EMBL" id="AND41086.1"/>
    </source>
</evidence>
<dbReference type="NCBIfam" id="TIGR03831">
    <property type="entry name" value="YgiT_finger"/>
    <property type="match status" value="1"/>
</dbReference>
<reference evidence="1 2" key="1">
    <citation type="submission" date="2016-04" db="EMBL/GenBank/DDBJ databases">
        <title>Complete genome sequence of Bacillus oceanisediminis strain 2691.</title>
        <authorList>
            <person name="Jeong H."/>
            <person name="Kim H.J."/>
            <person name="Lee D.-W."/>
        </authorList>
    </citation>
    <scope>NUCLEOTIDE SEQUENCE [LARGE SCALE GENOMIC DNA]</scope>
    <source>
        <strain evidence="1 2">2691</strain>
    </source>
</reference>
<gene>
    <name evidence="1" type="ORF">A361_18660</name>
</gene>
<proteinExistence type="predicted"/>
<dbReference type="RefSeq" id="WP_009332585.1">
    <property type="nucleotide sequence ID" value="NZ_CP015506.1"/>
</dbReference>
<evidence type="ECO:0008006" key="3">
    <source>
        <dbReference type="Google" id="ProtNLM"/>
    </source>
</evidence>
<name>A0A160MDG7_9BACI</name>
<protein>
    <recommendedName>
        <fullName evidence="3">YokU family protein</fullName>
    </recommendedName>
</protein>
<evidence type="ECO:0000313" key="2">
    <source>
        <dbReference type="Proteomes" id="UP000077856"/>
    </source>
</evidence>
<dbReference type="STRING" id="1196031.A361_18660"/>
<dbReference type="Pfam" id="PF14122">
    <property type="entry name" value="YokU"/>
    <property type="match status" value="1"/>
</dbReference>
<sequence length="97" mass="11539">MQSKCAWCESQNINESRETVYWELPDGTRAIQINETPSISCRDCEMVYQSDDLVKEIEDQLFLIDVKKIGKEISFEKLMEQPRLLKRNYFDFSSYDK</sequence>
<dbReference type="InterPro" id="IPR022451">
    <property type="entry name" value="CHP03829_YokU"/>
</dbReference>